<gene>
    <name evidence="6" type="ORF">CFN78_26585</name>
</gene>
<dbReference type="SMART" id="SM00387">
    <property type="entry name" value="HATPase_c"/>
    <property type="match status" value="1"/>
</dbReference>
<evidence type="ECO:0000313" key="7">
    <source>
        <dbReference type="Proteomes" id="UP000242444"/>
    </source>
</evidence>
<feature type="transmembrane region" description="Helical" evidence="4">
    <location>
        <begin position="40"/>
        <end position="59"/>
    </location>
</feature>
<keyword evidence="3" id="KW-0902">Two-component regulatory system</keyword>
<protein>
    <submittedName>
        <fullName evidence="6">Two-component sensor histidine kinase</fullName>
    </submittedName>
</protein>
<keyword evidence="2 6" id="KW-0418">Kinase</keyword>
<keyword evidence="7" id="KW-1185">Reference proteome</keyword>
<evidence type="ECO:0000259" key="5">
    <source>
        <dbReference type="PROSITE" id="PS50109"/>
    </source>
</evidence>
<feature type="transmembrane region" description="Helical" evidence="4">
    <location>
        <begin position="15"/>
        <end position="33"/>
    </location>
</feature>
<feature type="transmembrane region" description="Helical" evidence="4">
    <location>
        <begin position="108"/>
        <end position="127"/>
    </location>
</feature>
<dbReference type="InterPro" id="IPR005467">
    <property type="entry name" value="His_kinase_dom"/>
</dbReference>
<sequence>MSTVEPRAGRDRVRIWHWVHLVYLVFLFAQPGFDPASGALDWVLASVVAALAVAVYVAATLADTARVRWVGALPMAALATLAAPLNASATVLFIYSAAFAGSCETRRFALRWFATLSLLTVALAFVSQTPMPYRLWSVLPPLLLIWVVGFSVIAEADKDRESAELRLRNARIEHLATVSERERIARDLHDLLGHSLTAVVVRAQLLRELVAGDPARAAEEAAEIERTAREALSEVRSAVTGWRRASLDAELEAGRGTLRSVGVELDVEREPGLTLVGSTEHELAGALREALTNVARHADARTCRVALTRRDGELRLTVADDGIGLRARGREGNGIAGMRDRVAVLGGTIRLQGERGTTVTIAVPLEVAV</sequence>
<dbReference type="SUPFAM" id="SSF55874">
    <property type="entry name" value="ATPase domain of HSP90 chaperone/DNA topoisomerase II/histidine kinase"/>
    <property type="match status" value="1"/>
</dbReference>
<dbReference type="GO" id="GO:0046983">
    <property type="term" value="F:protein dimerization activity"/>
    <property type="evidence" value="ECO:0007669"/>
    <property type="project" value="InterPro"/>
</dbReference>
<reference evidence="6 7" key="1">
    <citation type="submission" date="2017-07" db="EMBL/GenBank/DDBJ databases">
        <title>Amycolatopsis antarcticus sp. nov., isolated from the surface of an Antarcticus brown macroalga.</title>
        <authorList>
            <person name="Wang J."/>
            <person name="Leiva S."/>
            <person name="Huang J."/>
            <person name="Huang Y."/>
        </authorList>
    </citation>
    <scope>NUCLEOTIDE SEQUENCE [LARGE SCALE GENOMIC DNA]</scope>
    <source>
        <strain evidence="6 7">AU-G6</strain>
    </source>
</reference>
<feature type="transmembrane region" description="Helical" evidence="4">
    <location>
        <begin position="71"/>
        <end position="96"/>
    </location>
</feature>
<dbReference type="InterPro" id="IPR050482">
    <property type="entry name" value="Sensor_HK_TwoCompSys"/>
</dbReference>
<evidence type="ECO:0000256" key="4">
    <source>
        <dbReference type="SAM" id="Phobius"/>
    </source>
</evidence>
<dbReference type="InterPro" id="IPR011712">
    <property type="entry name" value="Sig_transdc_His_kin_sub3_dim/P"/>
</dbReference>
<comment type="caution">
    <text evidence="6">The sequence shown here is derived from an EMBL/GenBank/DDBJ whole genome shotgun (WGS) entry which is preliminary data.</text>
</comment>
<accession>A0A263CXJ8</accession>
<dbReference type="InterPro" id="IPR036890">
    <property type="entry name" value="HATPase_C_sf"/>
</dbReference>
<name>A0A263CXJ8_9PSEU</name>
<evidence type="ECO:0000256" key="1">
    <source>
        <dbReference type="ARBA" id="ARBA00022679"/>
    </source>
</evidence>
<dbReference type="Pfam" id="PF07730">
    <property type="entry name" value="HisKA_3"/>
    <property type="match status" value="1"/>
</dbReference>
<dbReference type="InParanoid" id="A0A263CXJ8"/>
<dbReference type="EMBL" id="NKYE01000023">
    <property type="protein sequence ID" value="OZM70147.1"/>
    <property type="molecule type" value="Genomic_DNA"/>
</dbReference>
<dbReference type="GO" id="GO:0000155">
    <property type="term" value="F:phosphorelay sensor kinase activity"/>
    <property type="evidence" value="ECO:0007669"/>
    <property type="project" value="InterPro"/>
</dbReference>
<evidence type="ECO:0000256" key="3">
    <source>
        <dbReference type="ARBA" id="ARBA00023012"/>
    </source>
</evidence>
<evidence type="ECO:0000313" key="6">
    <source>
        <dbReference type="EMBL" id="OZM70147.1"/>
    </source>
</evidence>
<dbReference type="PROSITE" id="PS50109">
    <property type="entry name" value="HIS_KIN"/>
    <property type="match status" value="1"/>
</dbReference>
<keyword evidence="1" id="KW-0808">Transferase</keyword>
<dbReference type="GO" id="GO:0016020">
    <property type="term" value="C:membrane"/>
    <property type="evidence" value="ECO:0007669"/>
    <property type="project" value="InterPro"/>
</dbReference>
<dbReference type="CDD" id="cd16917">
    <property type="entry name" value="HATPase_UhpB-NarQ-NarX-like"/>
    <property type="match status" value="1"/>
</dbReference>
<organism evidence="6 7">
    <name type="scientific">Amycolatopsis antarctica</name>
    <dbReference type="NCBI Taxonomy" id="1854586"/>
    <lineage>
        <taxon>Bacteria</taxon>
        <taxon>Bacillati</taxon>
        <taxon>Actinomycetota</taxon>
        <taxon>Actinomycetes</taxon>
        <taxon>Pseudonocardiales</taxon>
        <taxon>Pseudonocardiaceae</taxon>
        <taxon>Amycolatopsis</taxon>
    </lineage>
</organism>
<dbReference type="PANTHER" id="PTHR24421:SF63">
    <property type="entry name" value="SENSOR HISTIDINE KINASE DESK"/>
    <property type="match status" value="1"/>
</dbReference>
<dbReference type="InterPro" id="IPR003594">
    <property type="entry name" value="HATPase_dom"/>
</dbReference>
<feature type="domain" description="Histidine kinase" evidence="5">
    <location>
        <begin position="187"/>
        <end position="367"/>
    </location>
</feature>
<proteinExistence type="predicted"/>
<dbReference type="RefSeq" id="WP_094865794.1">
    <property type="nucleotide sequence ID" value="NZ_NKYE01000023.1"/>
</dbReference>
<keyword evidence="4" id="KW-0812">Transmembrane</keyword>
<dbReference type="Proteomes" id="UP000242444">
    <property type="component" value="Unassembled WGS sequence"/>
</dbReference>
<feature type="transmembrane region" description="Helical" evidence="4">
    <location>
        <begin position="133"/>
        <end position="154"/>
    </location>
</feature>
<dbReference type="PANTHER" id="PTHR24421">
    <property type="entry name" value="NITRATE/NITRITE SENSOR PROTEIN NARX-RELATED"/>
    <property type="match status" value="1"/>
</dbReference>
<dbReference type="AlphaFoldDB" id="A0A263CXJ8"/>
<keyword evidence="4" id="KW-1133">Transmembrane helix</keyword>
<dbReference type="Gene3D" id="3.30.565.10">
    <property type="entry name" value="Histidine kinase-like ATPase, C-terminal domain"/>
    <property type="match status" value="1"/>
</dbReference>
<dbReference type="Gene3D" id="1.20.5.1930">
    <property type="match status" value="1"/>
</dbReference>
<evidence type="ECO:0000256" key="2">
    <source>
        <dbReference type="ARBA" id="ARBA00022777"/>
    </source>
</evidence>
<dbReference type="Pfam" id="PF02518">
    <property type="entry name" value="HATPase_c"/>
    <property type="match status" value="1"/>
</dbReference>
<keyword evidence="4" id="KW-0472">Membrane</keyword>
<dbReference type="OrthoDB" id="5241784at2"/>